<evidence type="ECO:0000313" key="2">
    <source>
        <dbReference type="EMBL" id="MDF9298746.1"/>
    </source>
</evidence>
<comment type="caution">
    <text evidence="2">The sequence shown here is derived from an EMBL/GenBank/DDBJ whole genome shotgun (WGS) entry which is preliminary data.</text>
</comment>
<evidence type="ECO:0000313" key="3">
    <source>
        <dbReference type="Proteomes" id="UP001146336"/>
    </source>
</evidence>
<organism evidence="2 3">
    <name type="scientific">Weissella fermenti</name>
    <dbReference type="NCBI Taxonomy" id="2987699"/>
    <lineage>
        <taxon>Bacteria</taxon>
        <taxon>Bacillati</taxon>
        <taxon>Bacillota</taxon>
        <taxon>Bacilli</taxon>
        <taxon>Lactobacillales</taxon>
        <taxon>Lactobacillaceae</taxon>
        <taxon>Weissella</taxon>
    </lineage>
</organism>
<accession>A0ABT6D016</accession>
<keyword evidence="3" id="KW-1185">Reference proteome</keyword>
<feature type="compositionally biased region" description="Basic and acidic residues" evidence="1">
    <location>
        <begin position="1"/>
        <end position="24"/>
    </location>
</feature>
<evidence type="ECO:0008006" key="4">
    <source>
        <dbReference type="Google" id="ProtNLM"/>
    </source>
</evidence>
<dbReference type="EMBL" id="JAOZFC020000001">
    <property type="protein sequence ID" value="MDF9298746.1"/>
    <property type="molecule type" value="Genomic_DNA"/>
</dbReference>
<name>A0ABT6D016_9LACO</name>
<gene>
    <name evidence="2" type="ORF">OIT47_000145</name>
</gene>
<protein>
    <recommendedName>
        <fullName evidence="4">CopG family transcriptional regulator</fullName>
    </recommendedName>
</protein>
<reference evidence="2" key="1">
    <citation type="submission" date="2023-03" db="EMBL/GenBank/DDBJ databases">
        <title>Comparative genomics of Weissella fermenti BK2, and weissella type species.</title>
        <authorList>
            <person name="Lee J.K."/>
            <person name="Baek J.H."/>
            <person name="Kim J.M."/>
            <person name="Choi D.G."/>
            <person name="Jeon C.O."/>
        </authorList>
    </citation>
    <scope>NUCLEOTIDE SEQUENCE</scope>
    <source>
        <strain evidence="2">BK2</strain>
    </source>
</reference>
<feature type="region of interest" description="Disordered" evidence="1">
    <location>
        <begin position="1"/>
        <end position="41"/>
    </location>
</feature>
<dbReference type="RefSeq" id="WP_199404587.1">
    <property type="nucleotide sequence ID" value="NZ_JAOZFC020000001.1"/>
</dbReference>
<sequence length="100" mass="11075">MAIDNKTRFDNAMRENDKAAKEQFSEVFSEDTSSSLLPDGFDPSKVVAQKAERKASVSITMTPSMKKDLTKLAKQNGFRSMSAYVTKLLDGVIEASNLHK</sequence>
<evidence type="ECO:0000256" key="1">
    <source>
        <dbReference type="SAM" id="MobiDB-lite"/>
    </source>
</evidence>
<dbReference type="Proteomes" id="UP001146336">
    <property type="component" value="Unassembled WGS sequence"/>
</dbReference>
<proteinExistence type="predicted"/>